<proteinExistence type="inferred from homology"/>
<dbReference type="InterPro" id="IPR031107">
    <property type="entry name" value="Small_HSP"/>
</dbReference>
<dbReference type="InParanoid" id="A0A165HD76"/>
<evidence type="ECO:0000256" key="4">
    <source>
        <dbReference type="SAM" id="MobiDB-lite"/>
    </source>
</evidence>
<dbReference type="STRING" id="1353952.A0A165HD76"/>
<dbReference type="AlphaFoldDB" id="A0A165HD76"/>
<dbReference type="InterPro" id="IPR008978">
    <property type="entry name" value="HSP20-like_chaperone"/>
</dbReference>
<sequence length="134" mass="14390">VRTPPCHLSEDGNQYVVEAELPGVRKEDLDVRVSEGGRTLTIEGHTFRRSPTNPQPQGSITEHKEGEAPAKESKASQGTVATTGKKEVEKAGEQAAAGESTYQSTFSRSFTFPKPVDGSKITAKLDHGVLTLNL</sequence>
<dbReference type="FunCoup" id="A0A165HD76">
    <property type="interactions" value="183"/>
</dbReference>
<feature type="compositionally biased region" description="Basic and acidic residues" evidence="4">
    <location>
        <begin position="61"/>
        <end position="74"/>
    </location>
</feature>
<feature type="non-terminal residue" evidence="6">
    <location>
        <position position="1"/>
    </location>
</feature>
<name>A0A165HD76_9BASI</name>
<dbReference type="OrthoDB" id="1431247at2759"/>
<dbReference type="InterPro" id="IPR040612">
    <property type="entry name" value="ArsA_HSP20-like"/>
</dbReference>
<feature type="non-terminal residue" evidence="6">
    <location>
        <position position="134"/>
    </location>
</feature>
<evidence type="ECO:0000259" key="5">
    <source>
        <dbReference type="PROSITE" id="PS01031"/>
    </source>
</evidence>
<dbReference type="CDD" id="cd06464">
    <property type="entry name" value="ACD_sHsps-like"/>
    <property type="match status" value="1"/>
</dbReference>
<keyword evidence="1" id="KW-0346">Stress response</keyword>
<organism evidence="6 7">
    <name type="scientific">Calocera cornea HHB12733</name>
    <dbReference type="NCBI Taxonomy" id="1353952"/>
    <lineage>
        <taxon>Eukaryota</taxon>
        <taxon>Fungi</taxon>
        <taxon>Dikarya</taxon>
        <taxon>Basidiomycota</taxon>
        <taxon>Agaricomycotina</taxon>
        <taxon>Dacrymycetes</taxon>
        <taxon>Dacrymycetales</taxon>
        <taxon>Dacrymycetaceae</taxon>
        <taxon>Calocera</taxon>
    </lineage>
</organism>
<dbReference type="Pfam" id="PF17886">
    <property type="entry name" value="ArsA_HSP20"/>
    <property type="match status" value="1"/>
</dbReference>
<evidence type="ECO:0000313" key="6">
    <source>
        <dbReference type="EMBL" id="KZT59148.1"/>
    </source>
</evidence>
<feature type="region of interest" description="Disordered" evidence="4">
    <location>
        <begin position="36"/>
        <end position="105"/>
    </location>
</feature>
<comment type="similarity">
    <text evidence="2 3">Belongs to the small heat shock protein (HSP20) family.</text>
</comment>
<protein>
    <submittedName>
        <fullName evidence="6">HSP20-like chaperone</fullName>
    </submittedName>
</protein>
<evidence type="ECO:0000256" key="1">
    <source>
        <dbReference type="ARBA" id="ARBA00023016"/>
    </source>
</evidence>
<dbReference type="EMBL" id="KV423943">
    <property type="protein sequence ID" value="KZT59148.1"/>
    <property type="molecule type" value="Genomic_DNA"/>
</dbReference>
<evidence type="ECO:0000313" key="7">
    <source>
        <dbReference type="Proteomes" id="UP000076842"/>
    </source>
</evidence>
<dbReference type="InterPro" id="IPR002068">
    <property type="entry name" value="A-crystallin/Hsp20_dom"/>
</dbReference>
<dbReference type="Pfam" id="PF00011">
    <property type="entry name" value="HSP20"/>
    <property type="match status" value="1"/>
</dbReference>
<dbReference type="SUPFAM" id="SSF49764">
    <property type="entry name" value="HSP20-like chaperones"/>
    <property type="match status" value="1"/>
</dbReference>
<feature type="compositionally biased region" description="Polar residues" evidence="4">
    <location>
        <begin position="49"/>
        <end position="60"/>
    </location>
</feature>
<evidence type="ECO:0000256" key="3">
    <source>
        <dbReference type="RuleBase" id="RU003616"/>
    </source>
</evidence>
<keyword evidence="7" id="KW-1185">Reference proteome</keyword>
<dbReference type="Proteomes" id="UP000076842">
    <property type="component" value="Unassembled WGS sequence"/>
</dbReference>
<dbReference type="PROSITE" id="PS01031">
    <property type="entry name" value="SHSP"/>
    <property type="match status" value="1"/>
</dbReference>
<dbReference type="Gene3D" id="2.60.40.790">
    <property type="match status" value="1"/>
</dbReference>
<accession>A0A165HD76</accession>
<reference evidence="6 7" key="1">
    <citation type="journal article" date="2016" name="Mol. Biol. Evol.">
        <title>Comparative Genomics of Early-Diverging Mushroom-Forming Fungi Provides Insights into the Origins of Lignocellulose Decay Capabilities.</title>
        <authorList>
            <person name="Nagy L.G."/>
            <person name="Riley R."/>
            <person name="Tritt A."/>
            <person name="Adam C."/>
            <person name="Daum C."/>
            <person name="Floudas D."/>
            <person name="Sun H."/>
            <person name="Yadav J.S."/>
            <person name="Pangilinan J."/>
            <person name="Larsson K.H."/>
            <person name="Matsuura K."/>
            <person name="Barry K."/>
            <person name="Labutti K."/>
            <person name="Kuo R."/>
            <person name="Ohm R.A."/>
            <person name="Bhattacharya S.S."/>
            <person name="Shirouzu T."/>
            <person name="Yoshinaga Y."/>
            <person name="Martin F.M."/>
            <person name="Grigoriev I.V."/>
            <person name="Hibbett D.S."/>
        </authorList>
    </citation>
    <scope>NUCLEOTIDE SEQUENCE [LARGE SCALE GENOMIC DNA]</scope>
    <source>
        <strain evidence="6 7">HHB12733</strain>
    </source>
</reference>
<feature type="domain" description="SHSP" evidence="5">
    <location>
        <begin position="1"/>
        <end position="134"/>
    </location>
</feature>
<evidence type="ECO:0000256" key="2">
    <source>
        <dbReference type="PROSITE-ProRule" id="PRU00285"/>
    </source>
</evidence>
<dbReference type="PANTHER" id="PTHR11527">
    <property type="entry name" value="HEAT-SHOCK PROTEIN 20 FAMILY MEMBER"/>
    <property type="match status" value="1"/>
</dbReference>
<gene>
    <name evidence="6" type="ORF">CALCODRAFT_405237</name>
</gene>